<dbReference type="Proteomes" id="UP000197019">
    <property type="component" value="Chromosome"/>
</dbReference>
<reference evidence="2 3" key="1">
    <citation type="submission" date="2017-06" db="EMBL/GenBank/DDBJ databases">
        <title>Genome Sequencing of the methanotroph Methylovulum psychrotolerants str. HV10-M2 isolated from a high-altitude environment.</title>
        <authorList>
            <person name="Mateos-Rivera A."/>
        </authorList>
    </citation>
    <scope>NUCLEOTIDE SEQUENCE [LARGE SCALE GENOMIC DNA]</scope>
    <source>
        <strain evidence="2 3">HV10_M2</strain>
    </source>
</reference>
<feature type="transmembrane region" description="Helical" evidence="1">
    <location>
        <begin position="245"/>
        <end position="264"/>
    </location>
</feature>
<keyword evidence="3" id="KW-1185">Reference proteome</keyword>
<evidence type="ECO:0000256" key="1">
    <source>
        <dbReference type="SAM" id="Phobius"/>
    </source>
</evidence>
<feature type="transmembrane region" description="Helical" evidence="1">
    <location>
        <begin position="145"/>
        <end position="164"/>
    </location>
</feature>
<feature type="transmembrane region" description="Helical" evidence="1">
    <location>
        <begin position="197"/>
        <end position="218"/>
    </location>
</feature>
<dbReference type="EMBL" id="CP022129">
    <property type="protein sequence ID" value="ASF48255.1"/>
    <property type="molecule type" value="Genomic_DNA"/>
</dbReference>
<name>A0A1Z4C419_9GAMM</name>
<keyword evidence="1" id="KW-0812">Transmembrane</keyword>
<accession>A0A1Z4C419</accession>
<evidence type="ECO:0000313" key="2">
    <source>
        <dbReference type="EMBL" id="ASF48255.1"/>
    </source>
</evidence>
<sequence length="420" mass="46627">MAFTGTVILVAGLTAYQGGWRFWLGNTLLNGAFLLFGYAVLFQPPRQFDGLYGCLLIGLVLSVGGVGLVWAGHKRYLHKRSAAVTEPAASPTESNTNPLILSAPMPTWRLFVLGLASLTTYLAAWVYQTHKDLAIMAGKPGASKFIAFLTLIPPFSFIIFFHTAERVAAQARQANVALRLEAGVLTALLLPCQITGWYLPLFLAPLSLSVSLLPWLLLHRQMNRLREAYQPLPPVRRYTWPQRGILLVATPLLVSAILQTPHYFANFRGIPVYAKQRVHNDPRYQLRIPDDQWRQVASGTLFPDTNLELMAQDPQHWVVVRIVEQNKSLDSYVDQRRRLLLSVNPQLKIEESRTLESGADLTPIALARYGTENPGIGGFICYTATIATADYVVEAIGQSPKPDSSVQALVNSLRLTEDKP</sequence>
<protein>
    <submittedName>
        <fullName evidence="2">Uncharacterized protein</fullName>
    </submittedName>
</protein>
<gene>
    <name evidence="2" type="ORF">CEK71_20525</name>
</gene>
<keyword evidence="1" id="KW-1133">Transmembrane helix</keyword>
<keyword evidence="1" id="KW-0472">Membrane</keyword>
<dbReference type="KEGG" id="mpsy:CEK71_20525"/>
<organism evidence="2 3">
    <name type="scientific">Methylovulum psychrotolerans</name>
    <dbReference type="NCBI Taxonomy" id="1704499"/>
    <lineage>
        <taxon>Bacteria</taxon>
        <taxon>Pseudomonadati</taxon>
        <taxon>Pseudomonadota</taxon>
        <taxon>Gammaproteobacteria</taxon>
        <taxon>Methylococcales</taxon>
        <taxon>Methylococcaceae</taxon>
        <taxon>Methylovulum</taxon>
    </lineage>
</organism>
<feature type="transmembrane region" description="Helical" evidence="1">
    <location>
        <begin position="20"/>
        <end position="41"/>
    </location>
</feature>
<dbReference type="AlphaFoldDB" id="A0A1Z4C419"/>
<feature type="transmembrane region" description="Helical" evidence="1">
    <location>
        <begin position="50"/>
        <end position="71"/>
    </location>
</feature>
<feature type="transmembrane region" description="Helical" evidence="1">
    <location>
        <begin position="107"/>
        <end position="124"/>
    </location>
</feature>
<proteinExistence type="predicted"/>
<evidence type="ECO:0000313" key="3">
    <source>
        <dbReference type="Proteomes" id="UP000197019"/>
    </source>
</evidence>